<dbReference type="Gene3D" id="3.40.800.20">
    <property type="entry name" value="Histone deacetylase domain"/>
    <property type="match status" value="1"/>
</dbReference>
<dbReference type="InterPro" id="IPR023801">
    <property type="entry name" value="His_deacetylse_dom"/>
</dbReference>
<protein>
    <recommendedName>
        <fullName evidence="2">Histone deacetylase domain-containing protein</fullName>
    </recommendedName>
</protein>
<dbReference type="Proteomes" id="UP001295423">
    <property type="component" value="Unassembled WGS sequence"/>
</dbReference>
<dbReference type="Pfam" id="PF00850">
    <property type="entry name" value="Hist_deacetyl"/>
    <property type="match status" value="1"/>
</dbReference>
<dbReference type="PRINTS" id="PR01270">
    <property type="entry name" value="HDASUPER"/>
</dbReference>
<organism evidence="3 4">
    <name type="scientific">Cylindrotheca closterium</name>
    <dbReference type="NCBI Taxonomy" id="2856"/>
    <lineage>
        <taxon>Eukaryota</taxon>
        <taxon>Sar</taxon>
        <taxon>Stramenopiles</taxon>
        <taxon>Ochrophyta</taxon>
        <taxon>Bacillariophyta</taxon>
        <taxon>Bacillariophyceae</taxon>
        <taxon>Bacillariophycidae</taxon>
        <taxon>Bacillariales</taxon>
        <taxon>Bacillariaceae</taxon>
        <taxon>Cylindrotheca</taxon>
    </lineage>
</organism>
<dbReference type="InterPro" id="IPR037138">
    <property type="entry name" value="His_deacetylse_dom_sf"/>
</dbReference>
<dbReference type="PANTHER" id="PTHR10625:SF10">
    <property type="entry name" value="HISTONE DEACETYLASE HDAC1"/>
    <property type="match status" value="1"/>
</dbReference>
<dbReference type="GO" id="GO:0040029">
    <property type="term" value="P:epigenetic regulation of gene expression"/>
    <property type="evidence" value="ECO:0007669"/>
    <property type="project" value="TreeGrafter"/>
</dbReference>
<dbReference type="PANTHER" id="PTHR10625">
    <property type="entry name" value="HISTONE DEACETYLASE HDAC1-RELATED"/>
    <property type="match status" value="1"/>
</dbReference>
<dbReference type="InterPro" id="IPR023696">
    <property type="entry name" value="Ureohydrolase_dom_sf"/>
</dbReference>
<comment type="caution">
    <text evidence="3">The sequence shown here is derived from an EMBL/GenBank/DDBJ whole genome shotgun (WGS) entry which is preliminary data.</text>
</comment>
<gene>
    <name evidence="3" type="ORF">CYCCA115_LOCUS7847</name>
</gene>
<name>A0AAD2CQ00_9STRA</name>
<keyword evidence="1" id="KW-1133">Transmembrane helix</keyword>
<accession>A0AAD2CQ00</accession>
<dbReference type="SUPFAM" id="SSF52768">
    <property type="entry name" value="Arginase/deacetylase"/>
    <property type="match status" value="1"/>
</dbReference>
<dbReference type="GO" id="GO:0004407">
    <property type="term" value="F:histone deacetylase activity"/>
    <property type="evidence" value="ECO:0007669"/>
    <property type="project" value="TreeGrafter"/>
</dbReference>
<sequence length="384" mass="42567">MITNGSSIGSIVVTFVSFYLYPIAGLNVPIWFDSSNGWHRSIDYHPEQPARIDACVKEIQRLKESQQMEGTILIDTTPDTSTLWKDCAHEHQPFSEEELHHARDILLKTHDEEMVLTIEGSCSKSRDLRISEGKDPLGFIGNIDEDTFLTTESFDVCLRATAAWIRAVDHAFDKKQAAFALTRPPGHHATFQLSNGFCIVNFAAAAVVHLLESHDDIKVSVFDWDVHYGQGVAKIIQKYSRARYVSIHQTPAFPYMGNKLGVSGEHLNVMTIPIPAETTWTCGYKEKFEEKVLPFVCSDNDSWKPNLVLICAGYDALDSDELASVSLQAKDYKAMASRLVKHLRENESSASIALGLEGGYQLSEFAGGGNLPNAVTATIQGLTE</sequence>
<dbReference type="AlphaFoldDB" id="A0AAD2CQ00"/>
<reference evidence="3" key="1">
    <citation type="submission" date="2023-08" db="EMBL/GenBank/DDBJ databases">
        <authorList>
            <person name="Audoor S."/>
            <person name="Bilcke G."/>
        </authorList>
    </citation>
    <scope>NUCLEOTIDE SEQUENCE</scope>
</reference>
<feature type="domain" description="Histone deacetylase" evidence="2">
    <location>
        <begin position="45"/>
        <end position="365"/>
    </location>
</feature>
<feature type="transmembrane region" description="Helical" evidence="1">
    <location>
        <begin position="12"/>
        <end position="32"/>
    </location>
</feature>
<evidence type="ECO:0000256" key="1">
    <source>
        <dbReference type="SAM" id="Phobius"/>
    </source>
</evidence>
<keyword evidence="4" id="KW-1185">Reference proteome</keyword>
<evidence type="ECO:0000313" key="4">
    <source>
        <dbReference type="Proteomes" id="UP001295423"/>
    </source>
</evidence>
<keyword evidence="1" id="KW-0812">Transmembrane</keyword>
<evidence type="ECO:0000313" key="3">
    <source>
        <dbReference type="EMBL" id="CAJ1942238.1"/>
    </source>
</evidence>
<proteinExistence type="predicted"/>
<evidence type="ECO:0000259" key="2">
    <source>
        <dbReference type="Pfam" id="PF00850"/>
    </source>
</evidence>
<keyword evidence="1" id="KW-0472">Membrane</keyword>
<dbReference type="EMBL" id="CAKOGP040001112">
    <property type="protein sequence ID" value="CAJ1942238.1"/>
    <property type="molecule type" value="Genomic_DNA"/>
</dbReference>
<dbReference type="InterPro" id="IPR000286">
    <property type="entry name" value="HDACs"/>
</dbReference>